<keyword evidence="2" id="KW-0678">Repressor</keyword>
<dbReference type="HAMAP" id="MF_01477">
    <property type="entry name" value="Iojap_RsfS"/>
    <property type="match status" value="1"/>
</dbReference>
<dbReference type="RefSeq" id="WP_219936224.1">
    <property type="nucleotide sequence ID" value="NZ_JAGFNY010000002.1"/>
</dbReference>
<keyword evidence="2" id="KW-0810">Translation regulation</keyword>
<keyword evidence="2" id="KW-0963">Cytoplasm</keyword>
<dbReference type="PANTHER" id="PTHR21043">
    <property type="entry name" value="IOJAP SUPERFAMILY ORTHOLOG"/>
    <property type="match status" value="1"/>
</dbReference>
<keyword evidence="4" id="KW-1185">Reference proteome</keyword>
<dbReference type="Pfam" id="PF02410">
    <property type="entry name" value="RsfS"/>
    <property type="match status" value="1"/>
</dbReference>
<dbReference type="InterPro" id="IPR043519">
    <property type="entry name" value="NT_sf"/>
</dbReference>
<comment type="caution">
    <text evidence="3">The sequence shown here is derived from an EMBL/GenBank/DDBJ whole genome shotgun (WGS) entry which is preliminary data.</text>
</comment>
<gene>
    <name evidence="2 3" type="primary">rsfS</name>
    <name evidence="3" type="ORF">J5V48_01480</name>
</gene>
<dbReference type="PANTHER" id="PTHR21043:SF0">
    <property type="entry name" value="MITOCHONDRIAL ASSEMBLY OF RIBOSOMAL LARGE SUBUNIT PROTEIN 1"/>
    <property type="match status" value="1"/>
</dbReference>
<evidence type="ECO:0000256" key="1">
    <source>
        <dbReference type="ARBA" id="ARBA00010574"/>
    </source>
</evidence>
<comment type="similarity">
    <text evidence="1 2">Belongs to the Iojap/RsfS family.</text>
</comment>
<comment type="function">
    <text evidence="2">Functions as a ribosomal silencing factor. Interacts with ribosomal protein uL14 (rplN), blocking formation of intersubunit bridge B8. Prevents association of the 30S and 50S ribosomal subunits and the formation of functional ribosomes, thus repressing translation.</text>
</comment>
<evidence type="ECO:0000313" key="4">
    <source>
        <dbReference type="Proteomes" id="UP000731465"/>
    </source>
</evidence>
<evidence type="ECO:0000256" key="2">
    <source>
        <dbReference type="HAMAP-Rule" id="MF_01477"/>
    </source>
</evidence>
<name>A0ABS7DE33_9GAMM</name>
<proteinExistence type="inferred from homology"/>
<accession>A0ABS7DE33</accession>
<dbReference type="EMBL" id="JAGFNY010000002">
    <property type="protein sequence ID" value="MBW7569561.1"/>
    <property type="molecule type" value="Genomic_DNA"/>
</dbReference>
<reference evidence="3 4" key="1">
    <citation type="submission" date="2021-03" db="EMBL/GenBank/DDBJ databases">
        <title>Succinivibrio sp. nov. isolated from feces of cow.</title>
        <authorList>
            <person name="Choi J.-Y."/>
        </authorList>
    </citation>
    <scope>NUCLEOTIDE SEQUENCE [LARGE SCALE GENOMIC DNA]</scope>
    <source>
        <strain evidence="3 4">AGMB01872</strain>
    </source>
</reference>
<evidence type="ECO:0000313" key="3">
    <source>
        <dbReference type="EMBL" id="MBW7569561.1"/>
    </source>
</evidence>
<organism evidence="3 4">
    <name type="scientific">Succinivibrio faecicola</name>
    <dbReference type="NCBI Taxonomy" id="2820300"/>
    <lineage>
        <taxon>Bacteria</taxon>
        <taxon>Pseudomonadati</taxon>
        <taxon>Pseudomonadota</taxon>
        <taxon>Gammaproteobacteria</taxon>
        <taxon>Aeromonadales</taxon>
        <taxon>Succinivibrionaceae</taxon>
        <taxon>Succinivibrio</taxon>
    </lineage>
</organism>
<comment type="subcellular location">
    <subcellularLocation>
        <location evidence="2">Cytoplasm</location>
    </subcellularLocation>
</comment>
<dbReference type="Gene3D" id="3.30.460.10">
    <property type="entry name" value="Beta Polymerase, domain 2"/>
    <property type="match status" value="1"/>
</dbReference>
<sequence length="117" mass="13245">MQTENHNTENLLERCLSILSDSKAHDIVNIDVSKASSLCDNAVICTGTSNRHVSAIAKRLEDKLYEYGYKHITLSGEQTGEWVIADLGEVMVHIMQDEVRRRYELDDLFNCMARGEA</sequence>
<dbReference type="NCBIfam" id="TIGR00090">
    <property type="entry name" value="rsfS_iojap_ybeB"/>
    <property type="match status" value="1"/>
</dbReference>
<protein>
    <recommendedName>
        <fullName evidence="2">Ribosomal silencing factor RsfS</fullName>
    </recommendedName>
</protein>
<dbReference type="Proteomes" id="UP000731465">
    <property type="component" value="Unassembled WGS sequence"/>
</dbReference>
<dbReference type="InterPro" id="IPR004394">
    <property type="entry name" value="Iojap/RsfS/C7orf30"/>
</dbReference>
<dbReference type="SUPFAM" id="SSF81301">
    <property type="entry name" value="Nucleotidyltransferase"/>
    <property type="match status" value="1"/>
</dbReference>
<comment type="subunit">
    <text evidence="2">Interacts with ribosomal protein uL14 (rplN).</text>
</comment>